<organism evidence="1 2">
    <name type="scientific">Neophaeococcomyces mojaviensis</name>
    <dbReference type="NCBI Taxonomy" id="3383035"/>
    <lineage>
        <taxon>Eukaryota</taxon>
        <taxon>Fungi</taxon>
        <taxon>Dikarya</taxon>
        <taxon>Ascomycota</taxon>
        <taxon>Pezizomycotina</taxon>
        <taxon>Eurotiomycetes</taxon>
        <taxon>Chaetothyriomycetidae</taxon>
        <taxon>Chaetothyriales</taxon>
        <taxon>Chaetothyriales incertae sedis</taxon>
        <taxon>Neophaeococcomyces</taxon>
    </lineage>
</organism>
<dbReference type="EMBL" id="JAPDRQ010000046">
    <property type="protein sequence ID" value="KAJ9658902.1"/>
    <property type="molecule type" value="Genomic_DNA"/>
</dbReference>
<protein>
    <submittedName>
        <fullName evidence="1">Uncharacterized protein</fullName>
    </submittedName>
</protein>
<dbReference type="Proteomes" id="UP001172386">
    <property type="component" value="Unassembled WGS sequence"/>
</dbReference>
<accession>A0ACC3ABS9</accession>
<evidence type="ECO:0000313" key="2">
    <source>
        <dbReference type="Proteomes" id="UP001172386"/>
    </source>
</evidence>
<evidence type="ECO:0000313" key="1">
    <source>
        <dbReference type="EMBL" id="KAJ9658902.1"/>
    </source>
</evidence>
<keyword evidence="2" id="KW-1185">Reference proteome</keyword>
<sequence>MPNSSCPLPKNWEQYVLAPEKVVGPFTTQNLLFVIAIICAGITIAISFFLIMKHLHRYTEPNQQRQVIRIIFTPVVFSVFSALSILNYKVAMYLQPLIALYETFALAALFLLYVEYVAPDEHTRMSYFATLENRKPKGTMFKRKGYEVIPGGSQSWYRLIYCAVFLYVNIDIILTIVQEITQALGTYCEASFNPKFAHIWVLLITNVALGWAITAIVKFYFRMKSEPEFAEHKPGLKILSFKLIVGINFLQEIIFDILISTETVVGSHQVTGYDIKYGIPATLVAFEQILFAVFFHYSFRSREYHETMKEDLVSPRLGTFRAAAHAFNPTDLLKGMFGSIKLLAAGVRPFEPRDNSNRRDRRRARMGRGDNSTSHLEPFTYKQSQMGEVSPYPTGPAGVTVTAPQETGYSNAYGGAGYDQSAYPQQVGYAEPPRGRQSPPDYEMTGHESQRLHPGGYARTHSRDSSIDGGDARSARPMV</sequence>
<proteinExistence type="predicted"/>
<comment type="caution">
    <text evidence="1">The sequence shown here is derived from an EMBL/GenBank/DDBJ whole genome shotgun (WGS) entry which is preliminary data.</text>
</comment>
<gene>
    <name evidence="1" type="ORF">H2198_003472</name>
</gene>
<name>A0ACC3ABS9_9EURO</name>
<reference evidence="1" key="1">
    <citation type="submission" date="2022-10" db="EMBL/GenBank/DDBJ databases">
        <title>Culturing micro-colonial fungi from biological soil crusts in the Mojave desert and describing Neophaeococcomyces mojavensis, and introducing the new genera and species Taxawa tesnikishii.</title>
        <authorList>
            <person name="Kurbessoian T."/>
            <person name="Stajich J.E."/>
        </authorList>
    </citation>
    <scope>NUCLEOTIDE SEQUENCE</scope>
    <source>
        <strain evidence="1">JES_112</strain>
    </source>
</reference>